<feature type="non-terminal residue" evidence="3">
    <location>
        <position position="1"/>
    </location>
</feature>
<feature type="coiled-coil region" evidence="2">
    <location>
        <begin position="811"/>
        <end position="838"/>
    </location>
</feature>
<gene>
    <name evidence="3" type="ORF">DHA2_154635</name>
</gene>
<reference evidence="4" key="1">
    <citation type="submission" date="2012-02" db="EMBL/GenBank/DDBJ databases">
        <title>Genome sequencing of Giardia lamblia Genotypes A2 and B isolates (DH and GS) and comparative analysis with the genomes of Genotypes A1 and E (WB and Pig).</title>
        <authorList>
            <person name="Adam R."/>
            <person name="Dahlstrom E."/>
            <person name="Martens C."/>
            <person name="Bruno D."/>
            <person name="Barbian K."/>
            <person name="Porcella S.F."/>
            <person name="Nash T."/>
        </authorList>
    </citation>
    <scope>NUCLEOTIDE SEQUENCE</scope>
    <source>
        <strain evidence="4">DH</strain>
    </source>
</reference>
<dbReference type="EMBL" id="AHGT01000056">
    <property type="protein sequence ID" value="ESU36125.1"/>
    <property type="molecule type" value="Genomic_DNA"/>
</dbReference>
<feature type="coiled-coil region" evidence="2">
    <location>
        <begin position="662"/>
        <end position="780"/>
    </location>
</feature>
<dbReference type="AlphaFoldDB" id="V6TGR8"/>
<evidence type="ECO:0000256" key="2">
    <source>
        <dbReference type="SAM" id="Coils"/>
    </source>
</evidence>
<evidence type="ECO:0000313" key="3">
    <source>
        <dbReference type="EMBL" id="ESU36125.1"/>
    </source>
</evidence>
<proteinExistence type="predicted"/>
<name>V6TGR8_GIAIN</name>
<dbReference type="Pfam" id="PF12796">
    <property type="entry name" value="Ank_2"/>
    <property type="match status" value="3"/>
</dbReference>
<dbReference type="VEuPathDB" id="GiardiaDB:QR46_3188"/>
<dbReference type="VEuPathDB" id="GiardiaDB:GL50581_2409"/>
<dbReference type="InterPro" id="IPR002110">
    <property type="entry name" value="Ankyrin_rpt"/>
</dbReference>
<dbReference type="SUPFAM" id="SSF48403">
    <property type="entry name" value="Ankyrin repeat"/>
    <property type="match status" value="1"/>
</dbReference>
<dbReference type="FunFam" id="1.25.40.20:FF:000801">
    <property type="entry name" value="Protein 21.1"/>
    <property type="match status" value="1"/>
</dbReference>
<dbReference type="Proteomes" id="UP000018320">
    <property type="component" value="Unassembled WGS sequence"/>
</dbReference>
<comment type="caution">
    <text evidence="3">The sequence shown here is derived from an EMBL/GenBank/DDBJ whole genome shotgun (WGS) entry which is preliminary data.</text>
</comment>
<feature type="repeat" description="ANK" evidence="1">
    <location>
        <begin position="135"/>
        <end position="167"/>
    </location>
</feature>
<protein>
    <submittedName>
        <fullName evidence="3">Ankyrin repeat protein</fullName>
    </submittedName>
</protein>
<evidence type="ECO:0000313" key="4">
    <source>
        <dbReference type="Proteomes" id="UP000018320"/>
    </source>
</evidence>
<dbReference type="SMART" id="SM00248">
    <property type="entry name" value="ANK"/>
    <property type="match status" value="7"/>
</dbReference>
<accession>V6TGR8</accession>
<reference evidence="3 4" key="2">
    <citation type="journal article" date="2013" name="Genome Biol. Evol.">
        <title>Genome sequencing of Giardia lamblia genotypes A2 and B isolates (DH and GS) and comparative analysis with the genomes of genotypes A1 and E (WB and Pig).</title>
        <authorList>
            <person name="Adam R.D."/>
            <person name="Dahlstrom E.W."/>
            <person name="Martens C.A."/>
            <person name="Bruno D.P."/>
            <person name="Barbian K.D."/>
            <person name="Ricklefs S.M."/>
            <person name="Hernandez M.M."/>
            <person name="Narla N.P."/>
            <person name="Patel R.B."/>
            <person name="Porcella S.F."/>
            <person name="Nash T.E."/>
        </authorList>
    </citation>
    <scope>NUCLEOTIDE SEQUENCE [LARGE SCALE GENOMIC DNA]</scope>
    <source>
        <strain evidence="3 4">DH</strain>
    </source>
</reference>
<dbReference type="PANTHER" id="PTHR24120:SF4">
    <property type="entry name" value="GH07239P"/>
    <property type="match status" value="1"/>
</dbReference>
<dbReference type="VEuPathDB" id="GiardiaDB:GL50803_007616"/>
<evidence type="ECO:0000256" key="1">
    <source>
        <dbReference type="PROSITE-ProRule" id="PRU00023"/>
    </source>
</evidence>
<dbReference type="VEuPathDB" id="GiardiaDB:DHA2_154635"/>
<organism evidence="3 4">
    <name type="scientific">Giardia intestinalis</name>
    <name type="common">Giardia lamblia</name>
    <dbReference type="NCBI Taxonomy" id="5741"/>
    <lineage>
        <taxon>Eukaryota</taxon>
        <taxon>Metamonada</taxon>
        <taxon>Diplomonadida</taxon>
        <taxon>Hexamitidae</taxon>
        <taxon>Giardiinae</taxon>
        <taxon>Giardia</taxon>
    </lineage>
</organism>
<dbReference type="PROSITE" id="PS50088">
    <property type="entry name" value="ANK_REPEAT"/>
    <property type="match status" value="2"/>
</dbReference>
<keyword evidence="2" id="KW-0175">Coiled coil</keyword>
<dbReference type="PANTHER" id="PTHR24120">
    <property type="entry name" value="GH07239P"/>
    <property type="match status" value="1"/>
</dbReference>
<keyword evidence="1" id="KW-0040">ANK repeat</keyword>
<dbReference type="PROSITE" id="PS50297">
    <property type="entry name" value="ANK_REP_REGION"/>
    <property type="match status" value="2"/>
</dbReference>
<dbReference type="Gene3D" id="1.25.40.20">
    <property type="entry name" value="Ankyrin repeat-containing domain"/>
    <property type="match status" value="2"/>
</dbReference>
<feature type="repeat" description="ANK" evidence="1">
    <location>
        <begin position="305"/>
        <end position="337"/>
    </location>
</feature>
<dbReference type="InterPro" id="IPR036770">
    <property type="entry name" value="Ankyrin_rpt-contain_sf"/>
</dbReference>
<sequence>VYLMTTSSYLEDFGGHTPLVNATERGKIQNSMSTIKQWFQAIKSNDLEFVEAHLHEYSKTTDSNYPYYTGLMQATAAGHMRMVRLLLDSEARTTTRTGWTALMTAAETNQVALVRLLVVHEKGMQTIRPTNHYRVGTTALLVAATKGHLEVVKILYEHEAKVSNWNPLFLAALAHNSKDVREHLSAAATRVDTYNRTPLMYCVMHLALGPSAPANDALELTRIIELLGPLNEGATDYHGKTALIYATEANNGLAVEALLNYTTKEAGCKTVSVDGKTALMIAAEKGYTKVCSLLVESEKRMMTSKGLTALMYAAVNGHTEIVQLLAPLEAGMHIVEDVPPFTAGMRAIDMAKASSFQSIVEVLRTADENLQLPQSDAPSINLERVYEAEDYSRASEMDNLLSVKKRHEFSVLRNPVVYPKACIPQDMIAVWSPSLSCIQSNRLAGSLGRSDLNNEPEGKSVSGSFLVSNIDPLQLSDTAQTHNEPFTSASIQTYSILNKLNRAVPSRMLNTSEGLLTNRPFAAHIEGSTASESRINNNEDKDRDELGKFLTRKRQGTSADAVHNTAYGAAMYENTSSQSNNSIPLQASAAEVTFIEPPVIPSTSSIFSKREVPRAVEMPRDAPSQDSRQGNEVIRVGSVMGLPMDDTVSQIAEQLKTTKQLLNNYAADNMKLLETISELRAELQQEEDDKQVLLDKLAVLKSKETTMQTATSTATMQREEYEKRYTELKKSNAEVELKAAQYYTENIELKSELEEFKRQVDALLRENNELKRKVDRFDSSVRDTRQGATSDPLSRSALTTSVGCCGESVENRHLAADIKDLKDELAQLTIKRENLMSTADGLSSGKDSVTDGSSSSTMHEIIEDIMVDHHQLAMFMPKYNKYIHLSTLSPTVRQFLINNKFLLNDLVVERQENERMTDYTIYLREEVNALKERVGRYETSLMNRGAK</sequence>